<evidence type="ECO:0000313" key="11">
    <source>
        <dbReference type="EMBL" id="KAF7990910.1"/>
    </source>
</evidence>
<keyword evidence="6 10" id="KW-1133">Transmembrane helix</keyword>
<evidence type="ECO:0000256" key="3">
    <source>
        <dbReference type="ARBA" id="ARBA00022448"/>
    </source>
</evidence>
<evidence type="ECO:0000256" key="2">
    <source>
        <dbReference type="ARBA" id="ARBA00009187"/>
    </source>
</evidence>
<comment type="function">
    <text evidence="10">Mediator of sterol homeostasis involved in sterol uptake, trafficking and distribution into membranes.</text>
</comment>
<dbReference type="PANTHER" id="PTHR14467:SF0">
    <property type="entry name" value="PROTEIN ARV1"/>
    <property type="match status" value="1"/>
</dbReference>
<keyword evidence="9 10" id="KW-0472">Membrane</keyword>
<reference evidence="11 12" key="1">
    <citation type="submission" date="2020-08" db="EMBL/GenBank/DDBJ databases">
        <title>Aphidius gifuensis genome sequencing and assembly.</title>
        <authorList>
            <person name="Du Z."/>
        </authorList>
    </citation>
    <scope>NUCLEOTIDE SEQUENCE [LARGE SCALE GENOMIC DNA]</scope>
    <source>
        <strain evidence="11">YNYX2018</strain>
        <tissue evidence="11">Adults</tissue>
    </source>
</reference>
<dbReference type="GO" id="GO:0005789">
    <property type="term" value="C:endoplasmic reticulum membrane"/>
    <property type="evidence" value="ECO:0007669"/>
    <property type="project" value="UniProtKB-SubCell"/>
</dbReference>
<comment type="subcellular location">
    <subcellularLocation>
        <location evidence="1 10">Endoplasmic reticulum membrane</location>
        <topology evidence="1 10">Multi-pass membrane protein</topology>
    </subcellularLocation>
</comment>
<evidence type="ECO:0000256" key="9">
    <source>
        <dbReference type="ARBA" id="ARBA00023136"/>
    </source>
</evidence>
<dbReference type="GO" id="GO:0097036">
    <property type="term" value="P:regulation of plasma membrane sterol distribution"/>
    <property type="evidence" value="ECO:0007669"/>
    <property type="project" value="UniProtKB-UniRule"/>
</dbReference>
<sequence length="237" mass="26894">MYSCINCDAEVEELYRRYSPSVLKVLKCKRCGNLADKYIEYDPVIVLVDLVLLEKPAYRHLLYNSNFQSYWKLMIVLLLSETFRVWPTSDSSKNFDSNDFKTTSFEVERSFYILLAYTGISLGAFVVAVIISTEIRWFITGKTPDKYKASHLVRALIVGGCAKLLGLLGLVWQHVAHDSYYGLIHGYTMLYMLTAYSVVCESGRRDSLLGLAAGLLAHKYVSSWLSSFTQELNATSI</sequence>
<proteinExistence type="inferred from homology"/>
<feature type="transmembrane region" description="Helical" evidence="10">
    <location>
        <begin position="179"/>
        <end position="199"/>
    </location>
</feature>
<dbReference type="GO" id="GO:0032366">
    <property type="term" value="P:intracellular sterol transport"/>
    <property type="evidence" value="ECO:0007669"/>
    <property type="project" value="UniProtKB-UniRule"/>
</dbReference>
<dbReference type="AlphaFoldDB" id="A0A834XS93"/>
<accession>A0A834XS93</accession>
<dbReference type="GO" id="GO:0016125">
    <property type="term" value="P:sterol metabolic process"/>
    <property type="evidence" value="ECO:0007669"/>
    <property type="project" value="UniProtKB-UniRule"/>
</dbReference>
<name>A0A834XS93_APHGI</name>
<keyword evidence="8 10" id="KW-0443">Lipid metabolism</keyword>
<dbReference type="InterPro" id="IPR007290">
    <property type="entry name" value="Arv1"/>
</dbReference>
<dbReference type="GO" id="GO:0032541">
    <property type="term" value="C:cortical endoplasmic reticulum"/>
    <property type="evidence" value="ECO:0007669"/>
    <property type="project" value="TreeGrafter"/>
</dbReference>
<dbReference type="GO" id="GO:0005794">
    <property type="term" value="C:Golgi apparatus"/>
    <property type="evidence" value="ECO:0007669"/>
    <property type="project" value="TreeGrafter"/>
</dbReference>
<keyword evidence="12" id="KW-1185">Reference proteome</keyword>
<evidence type="ECO:0000256" key="5">
    <source>
        <dbReference type="ARBA" id="ARBA00022824"/>
    </source>
</evidence>
<comment type="similarity">
    <text evidence="2 10">Belongs to the ARV1 family.</text>
</comment>
<dbReference type="OrthoDB" id="2192830at2759"/>
<dbReference type="EMBL" id="JACMRX010000004">
    <property type="protein sequence ID" value="KAF7990910.1"/>
    <property type="molecule type" value="Genomic_DNA"/>
</dbReference>
<keyword evidence="5 10" id="KW-0256">Endoplasmic reticulum</keyword>
<feature type="transmembrane region" description="Helical" evidence="10">
    <location>
        <begin position="152"/>
        <end position="173"/>
    </location>
</feature>
<gene>
    <name evidence="11" type="ORF">HCN44_000715</name>
</gene>
<dbReference type="GO" id="GO:0006665">
    <property type="term" value="P:sphingolipid metabolic process"/>
    <property type="evidence" value="ECO:0007669"/>
    <property type="project" value="TreeGrafter"/>
</dbReference>
<dbReference type="Proteomes" id="UP000639338">
    <property type="component" value="Unassembled WGS sequence"/>
</dbReference>
<keyword evidence="7 10" id="KW-0445">Lipid transport</keyword>
<evidence type="ECO:0000256" key="10">
    <source>
        <dbReference type="RuleBase" id="RU368065"/>
    </source>
</evidence>
<evidence type="ECO:0000256" key="6">
    <source>
        <dbReference type="ARBA" id="ARBA00022989"/>
    </source>
</evidence>
<evidence type="ECO:0000313" key="12">
    <source>
        <dbReference type="Proteomes" id="UP000639338"/>
    </source>
</evidence>
<protein>
    <recommendedName>
        <fullName evidence="10">Protein ARV</fullName>
    </recommendedName>
</protein>
<organism evidence="11 12">
    <name type="scientific">Aphidius gifuensis</name>
    <name type="common">Parasitoid wasp</name>
    <dbReference type="NCBI Taxonomy" id="684658"/>
    <lineage>
        <taxon>Eukaryota</taxon>
        <taxon>Metazoa</taxon>
        <taxon>Ecdysozoa</taxon>
        <taxon>Arthropoda</taxon>
        <taxon>Hexapoda</taxon>
        <taxon>Insecta</taxon>
        <taxon>Pterygota</taxon>
        <taxon>Neoptera</taxon>
        <taxon>Endopterygota</taxon>
        <taxon>Hymenoptera</taxon>
        <taxon>Apocrita</taxon>
        <taxon>Ichneumonoidea</taxon>
        <taxon>Braconidae</taxon>
        <taxon>Aphidiinae</taxon>
        <taxon>Aphidius</taxon>
    </lineage>
</organism>
<comment type="caution">
    <text evidence="11">The sequence shown here is derived from an EMBL/GenBank/DDBJ whole genome shotgun (WGS) entry which is preliminary data.</text>
</comment>
<keyword evidence="4 10" id="KW-0812">Transmembrane</keyword>
<evidence type="ECO:0000256" key="8">
    <source>
        <dbReference type="ARBA" id="ARBA00023098"/>
    </source>
</evidence>
<dbReference type="PANTHER" id="PTHR14467">
    <property type="entry name" value="ARV1"/>
    <property type="match status" value="1"/>
</dbReference>
<feature type="transmembrane region" description="Helical" evidence="10">
    <location>
        <begin position="111"/>
        <end position="131"/>
    </location>
</feature>
<keyword evidence="3 10" id="KW-0813">Transport</keyword>
<dbReference type="Pfam" id="PF04161">
    <property type="entry name" value="Arv1"/>
    <property type="match status" value="1"/>
</dbReference>
<evidence type="ECO:0000256" key="7">
    <source>
        <dbReference type="ARBA" id="ARBA00023055"/>
    </source>
</evidence>
<evidence type="ECO:0000256" key="4">
    <source>
        <dbReference type="ARBA" id="ARBA00022692"/>
    </source>
</evidence>
<evidence type="ECO:0000256" key="1">
    <source>
        <dbReference type="ARBA" id="ARBA00004477"/>
    </source>
</evidence>